<comment type="caution">
    <text evidence="1">The sequence shown here is derived from an EMBL/GenBank/DDBJ whole genome shotgun (WGS) entry which is preliminary data.</text>
</comment>
<evidence type="ECO:0000313" key="2">
    <source>
        <dbReference type="Proteomes" id="UP000314294"/>
    </source>
</evidence>
<organism evidence="1 2">
    <name type="scientific">Liparis tanakae</name>
    <name type="common">Tanaka's snailfish</name>
    <dbReference type="NCBI Taxonomy" id="230148"/>
    <lineage>
        <taxon>Eukaryota</taxon>
        <taxon>Metazoa</taxon>
        <taxon>Chordata</taxon>
        <taxon>Craniata</taxon>
        <taxon>Vertebrata</taxon>
        <taxon>Euteleostomi</taxon>
        <taxon>Actinopterygii</taxon>
        <taxon>Neopterygii</taxon>
        <taxon>Teleostei</taxon>
        <taxon>Neoteleostei</taxon>
        <taxon>Acanthomorphata</taxon>
        <taxon>Eupercaria</taxon>
        <taxon>Perciformes</taxon>
        <taxon>Cottioidei</taxon>
        <taxon>Cottales</taxon>
        <taxon>Liparidae</taxon>
        <taxon>Liparis</taxon>
    </lineage>
</organism>
<dbReference type="AlphaFoldDB" id="A0A4Z2HV65"/>
<name>A0A4Z2HV65_9TELE</name>
<protein>
    <submittedName>
        <fullName evidence="1">Uncharacterized protein</fullName>
    </submittedName>
</protein>
<dbReference type="Proteomes" id="UP000314294">
    <property type="component" value="Unassembled WGS sequence"/>
</dbReference>
<dbReference type="EMBL" id="SRLO01000172">
    <property type="protein sequence ID" value="TNN69736.1"/>
    <property type="molecule type" value="Genomic_DNA"/>
</dbReference>
<proteinExistence type="predicted"/>
<reference evidence="1 2" key="1">
    <citation type="submission" date="2019-03" db="EMBL/GenBank/DDBJ databases">
        <title>First draft genome of Liparis tanakae, snailfish: a comprehensive survey of snailfish specific genes.</title>
        <authorList>
            <person name="Kim W."/>
            <person name="Song I."/>
            <person name="Jeong J.-H."/>
            <person name="Kim D."/>
            <person name="Kim S."/>
            <person name="Ryu S."/>
            <person name="Song J.Y."/>
            <person name="Lee S.K."/>
        </authorList>
    </citation>
    <scope>NUCLEOTIDE SEQUENCE [LARGE SCALE GENOMIC DNA]</scope>
    <source>
        <tissue evidence="1">Muscle</tissue>
    </source>
</reference>
<keyword evidence="2" id="KW-1185">Reference proteome</keyword>
<sequence length="86" mass="9205">MSPLLSVRPSRERLDKAPLPGGLFSAAPACSLDSLPIMADTQRTDYFTHGHTTAGARPPNVPVTGCLKLITAMYLLRSGVVRLTRA</sequence>
<accession>A0A4Z2HV65</accession>
<evidence type="ECO:0000313" key="1">
    <source>
        <dbReference type="EMBL" id="TNN69736.1"/>
    </source>
</evidence>
<gene>
    <name evidence="1" type="ORF">EYF80_020100</name>
</gene>